<organism evidence="1">
    <name type="scientific">Anguilla anguilla</name>
    <name type="common">European freshwater eel</name>
    <name type="synonym">Muraena anguilla</name>
    <dbReference type="NCBI Taxonomy" id="7936"/>
    <lineage>
        <taxon>Eukaryota</taxon>
        <taxon>Metazoa</taxon>
        <taxon>Chordata</taxon>
        <taxon>Craniata</taxon>
        <taxon>Vertebrata</taxon>
        <taxon>Euteleostomi</taxon>
        <taxon>Actinopterygii</taxon>
        <taxon>Neopterygii</taxon>
        <taxon>Teleostei</taxon>
        <taxon>Anguilliformes</taxon>
        <taxon>Anguillidae</taxon>
        <taxon>Anguilla</taxon>
    </lineage>
</organism>
<sequence length="51" mass="5786">MMKISVSPLITFQLFTICNIFITKKAFSIEQLFPCPGQCQDSGLLCKNSYH</sequence>
<reference evidence="1" key="1">
    <citation type="submission" date="2014-11" db="EMBL/GenBank/DDBJ databases">
        <authorList>
            <person name="Amaro Gonzalez C."/>
        </authorList>
    </citation>
    <scope>NUCLEOTIDE SEQUENCE</scope>
</reference>
<reference evidence="1" key="2">
    <citation type="journal article" date="2015" name="Fish Shellfish Immunol.">
        <title>Early steps in the European eel (Anguilla anguilla)-Vibrio vulnificus interaction in the gills: Role of the RtxA13 toxin.</title>
        <authorList>
            <person name="Callol A."/>
            <person name="Pajuelo D."/>
            <person name="Ebbesson L."/>
            <person name="Teles M."/>
            <person name="MacKenzie S."/>
            <person name="Amaro C."/>
        </authorList>
    </citation>
    <scope>NUCLEOTIDE SEQUENCE</scope>
</reference>
<evidence type="ECO:0000313" key="1">
    <source>
        <dbReference type="EMBL" id="JAH63348.1"/>
    </source>
</evidence>
<accession>A0A0E9UEJ3</accession>
<dbReference type="EMBL" id="GBXM01045229">
    <property type="protein sequence ID" value="JAH63348.1"/>
    <property type="molecule type" value="Transcribed_RNA"/>
</dbReference>
<name>A0A0E9UEJ3_ANGAN</name>
<proteinExistence type="predicted"/>
<protein>
    <submittedName>
        <fullName evidence="1">Uncharacterized protein</fullName>
    </submittedName>
</protein>
<dbReference type="AlphaFoldDB" id="A0A0E9UEJ3"/>